<keyword evidence="2" id="KW-0521">NADP</keyword>
<dbReference type="InterPro" id="IPR036291">
    <property type="entry name" value="NAD(P)-bd_dom_sf"/>
</dbReference>
<dbReference type="InterPro" id="IPR002347">
    <property type="entry name" value="SDR_fam"/>
</dbReference>
<dbReference type="PRINTS" id="PR00081">
    <property type="entry name" value="GDHRDH"/>
</dbReference>
<dbReference type="OrthoDB" id="191139at2759"/>
<dbReference type="SUPFAM" id="SSF51735">
    <property type="entry name" value="NAD(P)-binding Rossmann-fold domains"/>
    <property type="match status" value="1"/>
</dbReference>
<evidence type="ECO:0000313" key="5">
    <source>
        <dbReference type="Proteomes" id="UP000759537"/>
    </source>
</evidence>
<dbReference type="Gene3D" id="3.40.50.720">
    <property type="entry name" value="NAD(P)-binding Rossmann-like Domain"/>
    <property type="match status" value="1"/>
</dbReference>
<dbReference type="EMBL" id="WHVB01000008">
    <property type="protein sequence ID" value="KAF8480340.1"/>
    <property type="molecule type" value="Genomic_DNA"/>
</dbReference>
<dbReference type="PANTHER" id="PTHR24320">
    <property type="entry name" value="RETINOL DEHYDROGENASE"/>
    <property type="match status" value="1"/>
</dbReference>
<keyword evidence="5" id="KW-1185">Reference proteome</keyword>
<name>A0A9P5MWG7_9AGAM</name>
<evidence type="ECO:0000256" key="2">
    <source>
        <dbReference type="ARBA" id="ARBA00022857"/>
    </source>
</evidence>
<dbReference type="Pfam" id="PF00106">
    <property type="entry name" value="adh_short"/>
    <property type="match status" value="1"/>
</dbReference>
<accession>A0A9P5MWG7</accession>
<proteinExistence type="inferred from homology"/>
<evidence type="ECO:0000313" key="4">
    <source>
        <dbReference type="EMBL" id="KAF8480340.1"/>
    </source>
</evidence>
<evidence type="ECO:0000256" key="1">
    <source>
        <dbReference type="ARBA" id="ARBA00006484"/>
    </source>
</evidence>
<dbReference type="Proteomes" id="UP000759537">
    <property type="component" value="Unassembled WGS sequence"/>
</dbReference>
<keyword evidence="3" id="KW-0560">Oxidoreductase</keyword>
<dbReference type="GO" id="GO:0016491">
    <property type="term" value="F:oxidoreductase activity"/>
    <property type="evidence" value="ECO:0007669"/>
    <property type="project" value="UniProtKB-KW"/>
</dbReference>
<dbReference type="AlphaFoldDB" id="A0A9P5MWG7"/>
<reference evidence="4" key="2">
    <citation type="journal article" date="2020" name="Nat. Commun.">
        <title>Large-scale genome sequencing of mycorrhizal fungi provides insights into the early evolution of symbiotic traits.</title>
        <authorList>
            <person name="Miyauchi S."/>
            <person name="Kiss E."/>
            <person name="Kuo A."/>
            <person name="Drula E."/>
            <person name="Kohler A."/>
            <person name="Sanchez-Garcia M."/>
            <person name="Morin E."/>
            <person name="Andreopoulos B."/>
            <person name="Barry K.W."/>
            <person name="Bonito G."/>
            <person name="Buee M."/>
            <person name="Carver A."/>
            <person name="Chen C."/>
            <person name="Cichocki N."/>
            <person name="Clum A."/>
            <person name="Culley D."/>
            <person name="Crous P.W."/>
            <person name="Fauchery L."/>
            <person name="Girlanda M."/>
            <person name="Hayes R.D."/>
            <person name="Keri Z."/>
            <person name="LaButti K."/>
            <person name="Lipzen A."/>
            <person name="Lombard V."/>
            <person name="Magnuson J."/>
            <person name="Maillard F."/>
            <person name="Murat C."/>
            <person name="Nolan M."/>
            <person name="Ohm R.A."/>
            <person name="Pangilinan J."/>
            <person name="Pereira M.F."/>
            <person name="Perotto S."/>
            <person name="Peter M."/>
            <person name="Pfister S."/>
            <person name="Riley R."/>
            <person name="Sitrit Y."/>
            <person name="Stielow J.B."/>
            <person name="Szollosi G."/>
            <person name="Zifcakova L."/>
            <person name="Stursova M."/>
            <person name="Spatafora J.W."/>
            <person name="Tedersoo L."/>
            <person name="Vaario L.M."/>
            <person name="Yamada A."/>
            <person name="Yan M."/>
            <person name="Wang P."/>
            <person name="Xu J."/>
            <person name="Bruns T."/>
            <person name="Baldrian P."/>
            <person name="Vilgalys R."/>
            <person name="Dunand C."/>
            <person name="Henrissat B."/>
            <person name="Grigoriev I.V."/>
            <person name="Hibbett D."/>
            <person name="Nagy L.G."/>
            <person name="Martin F.M."/>
        </authorList>
    </citation>
    <scope>NUCLEOTIDE SEQUENCE</scope>
    <source>
        <strain evidence="4">Prilba</strain>
    </source>
</reference>
<dbReference type="PANTHER" id="PTHR24320:SF236">
    <property type="entry name" value="SHORT-CHAIN DEHYDROGENASE-RELATED"/>
    <property type="match status" value="1"/>
</dbReference>
<protein>
    <submittedName>
        <fullName evidence="4">NAD-P-binding protein</fullName>
    </submittedName>
</protein>
<gene>
    <name evidence="4" type="ORF">DFH94DRAFT_793976</name>
</gene>
<organism evidence="4 5">
    <name type="scientific">Russula ochroleuca</name>
    <dbReference type="NCBI Taxonomy" id="152965"/>
    <lineage>
        <taxon>Eukaryota</taxon>
        <taxon>Fungi</taxon>
        <taxon>Dikarya</taxon>
        <taxon>Basidiomycota</taxon>
        <taxon>Agaricomycotina</taxon>
        <taxon>Agaricomycetes</taxon>
        <taxon>Russulales</taxon>
        <taxon>Russulaceae</taxon>
        <taxon>Russula</taxon>
    </lineage>
</organism>
<reference evidence="4" key="1">
    <citation type="submission" date="2019-10" db="EMBL/GenBank/DDBJ databases">
        <authorList>
            <consortium name="DOE Joint Genome Institute"/>
            <person name="Kuo A."/>
            <person name="Miyauchi S."/>
            <person name="Kiss E."/>
            <person name="Drula E."/>
            <person name="Kohler A."/>
            <person name="Sanchez-Garcia M."/>
            <person name="Andreopoulos B."/>
            <person name="Barry K.W."/>
            <person name="Bonito G."/>
            <person name="Buee M."/>
            <person name="Carver A."/>
            <person name="Chen C."/>
            <person name="Cichocki N."/>
            <person name="Clum A."/>
            <person name="Culley D."/>
            <person name="Crous P.W."/>
            <person name="Fauchery L."/>
            <person name="Girlanda M."/>
            <person name="Hayes R."/>
            <person name="Keri Z."/>
            <person name="LaButti K."/>
            <person name="Lipzen A."/>
            <person name="Lombard V."/>
            <person name="Magnuson J."/>
            <person name="Maillard F."/>
            <person name="Morin E."/>
            <person name="Murat C."/>
            <person name="Nolan M."/>
            <person name="Ohm R."/>
            <person name="Pangilinan J."/>
            <person name="Pereira M."/>
            <person name="Perotto S."/>
            <person name="Peter M."/>
            <person name="Riley R."/>
            <person name="Sitrit Y."/>
            <person name="Stielow B."/>
            <person name="Szollosi G."/>
            <person name="Zifcakova L."/>
            <person name="Stursova M."/>
            <person name="Spatafora J.W."/>
            <person name="Tedersoo L."/>
            <person name="Vaario L.-M."/>
            <person name="Yamada A."/>
            <person name="Yan M."/>
            <person name="Wang P."/>
            <person name="Xu J."/>
            <person name="Bruns T."/>
            <person name="Baldrian P."/>
            <person name="Vilgalys R."/>
            <person name="Henrissat B."/>
            <person name="Grigoriev I.V."/>
            <person name="Hibbett D."/>
            <person name="Nagy L.G."/>
            <person name="Martin F.M."/>
        </authorList>
    </citation>
    <scope>NUCLEOTIDE SEQUENCE</scope>
    <source>
        <strain evidence="4">Prilba</strain>
    </source>
</reference>
<sequence length="321" mass="35512">MSESRISILSQLFAPKPLWTSKDVPDQTNRTVLITGGNRGIGGEIARVLLSKNARVYIAARDENRAQKTIQELKEETGKQSIFFLKLDLADLPSVKAAVEEFTSKETKLHTLYNNAALLFPPVEVLTKQGYDGQFGTTVLGHFYLTKLLLPTLIASAEDSLPGAVRVVTTSSIAHNIGIPPSGMHWDTLGPNADVGRRKEVGTMKLYSQSKLGNILITNELARRVSDKNIVAISLHPGNIYSSPQEWNWGIVKRIVLGFFFYDIAYGLITPLYAGTAPAAAELNGKYVTTWARVSLPSEKALDVELQKKLWDWCEDQVRDL</sequence>
<evidence type="ECO:0000256" key="3">
    <source>
        <dbReference type="ARBA" id="ARBA00023002"/>
    </source>
</evidence>
<comment type="caution">
    <text evidence="4">The sequence shown here is derived from an EMBL/GenBank/DDBJ whole genome shotgun (WGS) entry which is preliminary data.</text>
</comment>
<comment type="similarity">
    <text evidence="1">Belongs to the short-chain dehydrogenases/reductases (SDR) family.</text>
</comment>